<feature type="compositionally biased region" description="Polar residues" evidence="1">
    <location>
        <begin position="69"/>
        <end position="93"/>
    </location>
</feature>
<organism evidence="2">
    <name type="scientific">Tanacetum cinerariifolium</name>
    <name type="common">Dalmatian daisy</name>
    <name type="synonym">Chrysanthemum cinerariifolium</name>
    <dbReference type="NCBI Taxonomy" id="118510"/>
    <lineage>
        <taxon>Eukaryota</taxon>
        <taxon>Viridiplantae</taxon>
        <taxon>Streptophyta</taxon>
        <taxon>Embryophyta</taxon>
        <taxon>Tracheophyta</taxon>
        <taxon>Spermatophyta</taxon>
        <taxon>Magnoliopsida</taxon>
        <taxon>eudicotyledons</taxon>
        <taxon>Gunneridae</taxon>
        <taxon>Pentapetalae</taxon>
        <taxon>asterids</taxon>
        <taxon>campanulids</taxon>
        <taxon>Asterales</taxon>
        <taxon>Asteraceae</taxon>
        <taxon>Asteroideae</taxon>
        <taxon>Anthemideae</taxon>
        <taxon>Anthemidinae</taxon>
        <taxon>Tanacetum</taxon>
    </lineage>
</organism>
<protein>
    <submittedName>
        <fullName evidence="2">Uncharacterized protein</fullName>
    </submittedName>
</protein>
<comment type="caution">
    <text evidence="2">The sequence shown here is derived from an EMBL/GenBank/DDBJ whole genome shotgun (WGS) entry which is preliminary data.</text>
</comment>
<proteinExistence type="predicted"/>
<reference evidence="2" key="1">
    <citation type="journal article" date="2019" name="Sci. Rep.">
        <title>Draft genome of Tanacetum cinerariifolium, the natural source of mosquito coil.</title>
        <authorList>
            <person name="Yamashiro T."/>
            <person name="Shiraishi A."/>
            <person name="Satake H."/>
            <person name="Nakayama K."/>
        </authorList>
    </citation>
    <scope>NUCLEOTIDE SEQUENCE</scope>
</reference>
<sequence>MLHLMRVLKPSEVIAQNEQDNPQHKDVEGPLDQEIIKVIQEEGVQDGQINHQPTEEALENNIKALVPITETSVPEAHQSQDTNHASTSSYPIA</sequence>
<name>A0A699QLK1_TANCI</name>
<dbReference type="AlphaFoldDB" id="A0A699QLK1"/>
<accession>A0A699QLK1</accession>
<evidence type="ECO:0000256" key="1">
    <source>
        <dbReference type="SAM" id="MobiDB-lite"/>
    </source>
</evidence>
<feature type="region of interest" description="Disordered" evidence="1">
    <location>
        <begin position="68"/>
        <end position="93"/>
    </location>
</feature>
<gene>
    <name evidence="2" type="ORF">Tci_843028</name>
</gene>
<dbReference type="EMBL" id="BKCJ011031699">
    <property type="protein sequence ID" value="GFC71058.1"/>
    <property type="molecule type" value="Genomic_DNA"/>
</dbReference>
<evidence type="ECO:0000313" key="2">
    <source>
        <dbReference type="EMBL" id="GFC71058.1"/>
    </source>
</evidence>